<feature type="region of interest" description="Disordered" evidence="2">
    <location>
        <begin position="2421"/>
        <end position="2459"/>
    </location>
</feature>
<keyword evidence="1" id="KW-0175">Coiled coil</keyword>
<dbReference type="EMBL" id="MCFH01000052">
    <property type="protein sequence ID" value="ORX43506.1"/>
    <property type="molecule type" value="Genomic_DNA"/>
</dbReference>
<evidence type="ECO:0000313" key="4">
    <source>
        <dbReference type="Proteomes" id="UP000193719"/>
    </source>
</evidence>
<reference evidence="3 4" key="2">
    <citation type="submission" date="2016-08" db="EMBL/GenBank/DDBJ databases">
        <title>Pervasive Adenine N6-methylation of Active Genes in Fungi.</title>
        <authorList>
            <consortium name="DOE Joint Genome Institute"/>
            <person name="Mondo S.J."/>
            <person name="Dannebaum R.O."/>
            <person name="Kuo R.C."/>
            <person name="Labutti K."/>
            <person name="Haridas S."/>
            <person name="Kuo A."/>
            <person name="Salamov A."/>
            <person name="Ahrendt S.R."/>
            <person name="Lipzen A."/>
            <person name="Sullivan W."/>
            <person name="Andreopoulos W.B."/>
            <person name="Clum A."/>
            <person name="Lindquist E."/>
            <person name="Daum C."/>
            <person name="Ramamoorthy G.K."/>
            <person name="Gryganskyi A."/>
            <person name="Culley D."/>
            <person name="Magnuson J.K."/>
            <person name="James T.Y."/>
            <person name="O'Malley M.A."/>
            <person name="Stajich J.E."/>
            <person name="Spatafora J.W."/>
            <person name="Visel A."/>
            <person name="Grigoriev I.V."/>
        </authorList>
    </citation>
    <scope>NUCLEOTIDE SEQUENCE [LARGE SCALE GENOMIC DNA]</scope>
    <source>
        <strain evidence="4">finn</strain>
    </source>
</reference>
<evidence type="ECO:0000313" key="3">
    <source>
        <dbReference type="EMBL" id="ORX43506.1"/>
    </source>
</evidence>
<evidence type="ECO:0000256" key="1">
    <source>
        <dbReference type="SAM" id="Coils"/>
    </source>
</evidence>
<feature type="compositionally biased region" description="Low complexity" evidence="2">
    <location>
        <begin position="2485"/>
        <end position="2512"/>
    </location>
</feature>
<evidence type="ECO:0000256" key="2">
    <source>
        <dbReference type="SAM" id="MobiDB-lite"/>
    </source>
</evidence>
<gene>
    <name evidence="3" type="ORF">BCR36DRAFT_415521</name>
</gene>
<reference evidence="3 4" key="1">
    <citation type="submission" date="2016-08" db="EMBL/GenBank/DDBJ databases">
        <title>Genomes of anaerobic fungi encode conserved fungal cellulosomes for biomass hydrolysis.</title>
        <authorList>
            <consortium name="DOE Joint Genome Institute"/>
            <person name="Haitjema C.H."/>
            <person name="Gilmore S.P."/>
            <person name="Henske J.K."/>
            <person name="Solomon K.V."/>
            <person name="De Groot R."/>
            <person name="Kuo A."/>
            <person name="Mondo S.J."/>
            <person name="Salamov A.A."/>
            <person name="Labutti K."/>
            <person name="Zhao Z."/>
            <person name="Chiniquy J."/>
            <person name="Barry K."/>
            <person name="Brewer H.M."/>
            <person name="Purvine S.O."/>
            <person name="Wright A.T."/>
            <person name="Boxma B."/>
            <person name="Van Alen T."/>
            <person name="Hackstein J.H."/>
            <person name="Baker S.E."/>
            <person name="Grigoriev I.V."/>
            <person name="O'Malley M.A."/>
        </authorList>
    </citation>
    <scope>NUCLEOTIDE SEQUENCE [LARGE SCALE GENOMIC DNA]</scope>
    <source>
        <strain evidence="4">finn</strain>
    </source>
</reference>
<feature type="coiled-coil region" evidence="1">
    <location>
        <begin position="2356"/>
        <end position="2383"/>
    </location>
</feature>
<dbReference type="Proteomes" id="UP000193719">
    <property type="component" value="Unassembled WGS sequence"/>
</dbReference>
<dbReference type="OrthoDB" id="10635967at2759"/>
<feature type="region of interest" description="Disordered" evidence="2">
    <location>
        <begin position="2477"/>
        <end position="2514"/>
    </location>
</feature>
<keyword evidence="4" id="KW-1185">Reference proteome</keyword>
<feature type="compositionally biased region" description="Low complexity" evidence="2">
    <location>
        <begin position="2449"/>
        <end position="2459"/>
    </location>
</feature>
<protein>
    <submittedName>
        <fullName evidence="3">Uncharacterized protein</fullName>
    </submittedName>
</protein>
<comment type="caution">
    <text evidence="3">The sequence shown here is derived from an EMBL/GenBank/DDBJ whole genome shotgun (WGS) entry which is preliminary data.</text>
</comment>
<sequence length="2840" mass="322624">MHKNLDITKRILKEKIKIIEKRELQNKKKNRAFGNYEFNNSYLSSNADDSSMSLKSLYSTNSNDTLINDNNDNDINLKDEINNTILEDISETSDSDIFSDSNESNVSFVSNKSNITNNKNMESNSNINVNEYNEFNSYLNKSNDVLDEESFKVLDDSESIDTSDTYINEDYDKLILFSDIFNFMVLQPEYIIKIEKNAIFNEETNEKLDRFSVRVQKLIDRDYTEIENQFISPFMDDTELSCLSNLREIMEDITAEITIPNDQKKSTLNTNEITSSNISSETENEEHIKKIKTKISRGFCLTIPGFGYLIISHNGDVVVNNEIIINSMRIISPSHVIIKNIKSEIIEIEASSLSFLDNHSFEINTLEFKGNQNDPLLSHILCGLFIKEKTNIVINNLFIKKGLLLNYGHLTIKENNNLDEGYIFNIGTINFKENTHIIKDIHYMYNGVNGKIISDNNVIFGIHKFINYGNIKIKEIGFSSTGSFLNKGTIETTKCFELRLLGKGINSGLLNGSSGKIIIKGEDFNHLEGKIIVSKIHFQTLRTQLNSTVRGQEIHLQGEVITSGEIHFQYGIIEGYFVNTSEKIKFEKKLELRGKHSEIHNHNKIFADLIVSTAETGIINRGLLTAKNLIVEPKKHIQLQCLMPLLKKINVNASSKLLIAFGSYTPKLKSIINFGDITIYSNLSKLSHIENSDTGNIYLENEKAFNSIYQLSDIHGHIAIKGSLPKLKYLYLNNGALLTLLENSNLPLVKKVNLEGKSCLLIKSNVNLPCLNYLKVNEGSECVLEKDVIAEKIKNIYNNGYISCSIPLLNLRALINRKDSNFFFLNKAFIKGRIFNNDDLESITINPNLKNYLNHEIAIFNEGNIYVDITSSHINISGDYIGAENSVFRLENGFISFMNKFINKGIVYSPELLHYNIGLTTTIRKENGQSISEFFNKQKSIHYSSFNSSPEFKDNTINLGQNVAENGIIFTLECKNSKIDKSFEPIINGKNKELIIISKYDLNFNSNIEWNTDLYMKIPDYESKYELKLRSLFLDTGSFSNSNNISTQNGTSIISESFKNEHGRIESFGDVSICANRKFQNTGGGSIQKNIPEHIHYYTCTTEKKKLCYGNGGRGFFKRLFHSTSSEKYYYKVSTKIESHNKVIYRDIYDIQLEKAGVITSGKNLTINCNNFDNSFGILNASKKLNIHSFNELKNECGLMYSGNEAYLQGKSLNNGYKKYSEKFEGIDINEPIRESLPVLYQQWVQSGHWKGTGGFFGKVFGGKKWVDTSHYENRTRNENLVVGYKPLDTYSTSSEYPGYIFSKGDININVDSDPSYIGTIVSGENINFKGNLQKIANYKDRGLMIAKGDVNMEMNNALHQQFAIQANNIFINLTEDLVIQGIVKPMVIQNEKGESEAVQMVNLKKFANWMGFLSDKHNFLKYDQEINTLTNYVSISREDWEEEYLTYKTSDAGFIGGAPNIKYFMPTIQEKMLTQLLQFILTPIYGREILLNENLKDELTQRGAMIVDALLSNKLLPHSNKKITKHLKNKQVLENKPVLLYGKSHQSSTNIEKNNMKKNIPLYDPYLITNTISQIVNKIIAQKKMKIKTKGNLDFRPCNLNFEAKELSVESEKKIRFLGEYKYGHNNYTRTGVEKVSLNFNGDFEVSGKEGILFKGTEISANNFIRKSKEGNIQEKAMPLDQNVKYINSNTVSVTQDSVTSSFTAKNSIKTTALKGNIIQEGTDMEANNIIFEAKNHIWSPVYQDQLHYAYEKKGYAKTEIKVPKDGGIYSKGTITFKSKDTSLSGIQIFSKKVSNPADGKFSIHPSYIYQNSESHYKTNSLFGSSSRDVIEKKELVKPSVVMVDYFESKGQGLCEFESVVLKALDALIEKDFVEKTAYDKIDTYIHESSSGFFAPKIKHDPIFDTLQNIKSVVNLGSSATLGDIVPSTFTTVGSIAKAINDIKVMSNLDMFKDPFTQMAKVIMSRYVSNIGFGSHEMTMKRSEKKPHQSKIEVEVLKINNKKTQMEGNYNIKRKGVIETEDFKVNSPRHVIKQQFESNGWSISLSTVAIALASCGIGSAVAACLPSINTYESSGNYYSSKPIPMTMKADELYIRCNNAVFKGSKIRSRLLDMIVTENLTIESLLHEIKSESHSSSFGIDIGAIYSVLNPPKPSNGIQSQGAPNDNIFQKLNVIPSFRSVDEKAISKKLDDLAELIGEEKFYLTVGKVLKNKGSLVGLLPDGLAVKKTNDHNENEHIEAGEIINESVNEYEDHERHVVNPSLSEFFSMMSQIDEYKKLQRDIDIHNMIKDINKGSKEEFFKRKDIKKLINERNKYITIMKTLREKDKQIRDEFKKDGKNEKSLYKNFEQEKRIIRKNAIDVRDQLEKEINKLLSENDFNDETKQFLMSILIPLNSEIMYSSLDSIVKNISIYDNKNKKENQKSTINENNEKKLNNGKSGVKGKKPMVNDDNNNNDFNKNKNLTNYAEINNINITNDYNDKSKLNTENNINTNSDNSKNETSSTSLNNTDTNRIPTFSENYENIKKNFDIIIDNPKLAASIAYNELKELIIETVNNENIHAFFKHIDMVPGAVKEIIKDEIISTCKCIKICITNYDKIPNAIKDIYYDYMKDGPIEGSLCIFIDLVSYGKERGIISKNSISNVIKSKPKKVIKSQNNMSLKSVNDNNLLNKEFNMATNDNNSSKYYKAFNDNGSKGNLIFLDNSIKNSSIKSQNNMSLKSVNDNNLLNKEFNMATNDNNSSKYYKAFNDNGSKGNLIFLDNSIKNSSIKSQNNISLNEYLPSEPSSLSDLVFHPKYLKDIINKPETFFKIKSKAECTTYILHAIYSSDENKKNNKNDKYE</sequence>
<proteinExistence type="predicted"/>
<accession>A0A1Y1UZV5</accession>
<organism evidence="3 4">
    <name type="scientific">Piromyces finnis</name>
    <dbReference type="NCBI Taxonomy" id="1754191"/>
    <lineage>
        <taxon>Eukaryota</taxon>
        <taxon>Fungi</taxon>
        <taxon>Fungi incertae sedis</taxon>
        <taxon>Chytridiomycota</taxon>
        <taxon>Chytridiomycota incertae sedis</taxon>
        <taxon>Neocallimastigomycetes</taxon>
        <taxon>Neocallimastigales</taxon>
        <taxon>Neocallimastigaceae</taxon>
        <taxon>Piromyces</taxon>
    </lineage>
</organism>
<name>A0A1Y1UZV5_9FUNG</name>